<proteinExistence type="inferred from homology"/>
<evidence type="ECO:0000259" key="4">
    <source>
        <dbReference type="Pfam" id="PF01464"/>
    </source>
</evidence>
<dbReference type="InterPro" id="IPR037061">
    <property type="entry name" value="Lytic_TGlycoase_superhlx_L_sf"/>
</dbReference>
<dbReference type="InterPro" id="IPR012289">
    <property type="entry name" value="Lytic_TGlycosylase_superhlx_L"/>
</dbReference>
<dbReference type="Pfam" id="PF01464">
    <property type="entry name" value="SLT"/>
    <property type="match status" value="1"/>
</dbReference>
<dbReference type="EMBL" id="VDUY01000004">
    <property type="protein sequence ID" value="TXL65351.1"/>
    <property type="molecule type" value="Genomic_DNA"/>
</dbReference>
<dbReference type="SUPFAM" id="SSF53955">
    <property type="entry name" value="Lysozyme-like"/>
    <property type="match status" value="1"/>
</dbReference>
<dbReference type="Gene3D" id="1.25.20.10">
    <property type="entry name" value="Bacterial muramidases"/>
    <property type="match status" value="1"/>
</dbReference>
<keyword evidence="7" id="KW-1185">Reference proteome</keyword>
<evidence type="ECO:0000259" key="5">
    <source>
        <dbReference type="Pfam" id="PF14718"/>
    </source>
</evidence>
<evidence type="ECO:0000256" key="2">
    <source>
        <dbReference type="ARBA" id="ARBA00022729"/>
    </source>
</evidence>
<evidence type="ECO:0000313" key="7">
    <source>
        <dbReference type="Proteomes" id="UP000321548"/>
    </source>
</evidence>
<evidence type="ECO:0000313" key="6">
    <source>
        <dbReference type="EMBL" id="TXL65351.1"/>
    </source>
</evidence>
<dbReference type="RefSeq" id="WP_147704546.1">
    <property type="nucleotide sequence ID" value="NZ_VDUY01000004.1"/>
</dbReference>
<feature type="domain" description="Transglycosylase SLT" evidence="4">
    <location>
        <begin position="497"/>
        <end position="598"/>
    </location>
</feature>
<dbReference type="OrthoDB" id="92254at2"/>
<accession>A0A5C8NVW1</accession>
<dbReference type="GO" id="GO:0042597">
    <property type="term" value="C:periplasmic space"/>
    <property type="evidence" value="ECO:0007669"/>
    <property type="project" value="InterPro"/>
</dbReference>
<dbReference type="SUPFAM" id="SSF48435">
    <property type="entry name" value="Bacterial muramidases"/>
    <property type="match status" value="1"/>
</dbReference>
<dbReference type="AlphaFoldDB" id="A0A5C8NVW1"/>
<dbReference type="InterPro" id="IPR008258">
    <property type="entry name" value="Transglycosylase_SLT_dom_1"/>
</dbReference>
<dbReference type="InterPro" id="IPR008939">
    <property type="entry name" value="Lytic_TGlycosylase_superhlx_U"/>
</dbReference>
<dbReference type="PANTHER" id="PTHR37423:SF5">
    <property type="entry name" value="SOLUBLE LYTIC MUREIN TRANSGLYCOSYLASE"/>
    <property type="match status" value="1"/>
</dbReference>
<name>A0A5C8NVW1_9BURK</name>
<dbReference type="Proteomes" id="UP000321548">
    <property type="component" value="Unassembled WGS sequence"/>
</dbReference>
<gene>
    <name evidence="6" type="ORF">FHP08_11215</name>
</gene>
<feature type="domain" description="Lytic transglycosylase superhelical linker" evidence="5">
    <location>
        <begin position="415"/>
        <end position="469"/>
    </location>
</feature>
<reference evidence="6 7" key="1">
    <citation type="submission" date="2019-06" db="EMBL/GenBank/DDBJ databases">
        <title>Quisquiliibacterium sp. nov., isolated from a maize field.</title>
        <authorList>
            <person name="Lin S.-Y."/>
            <person name="Tsai C.-F."/>
            <person name="Young C.-C."/>
        </authorList>
    </citation>
    <scope>NUCLEOTIDE SEQUENCE [LARGE SCALE GENOMIC DNA]</scope>
    <source>
        <strain evidence="6 7">CC-CFT501</strain>
    </source>
</reference>
<feature type="chain" id="PRO_5022705444" evidence="3">
    <location>
        <begin position="28"/>
        <end position="661"/>
    </location>
</feature>
<dbReference type="Gene3D" id="1.10.1240.20">
    <property type="entry name" value="Lytic transglycosylase, superhelical linker domain"/>
    <property type="match status" value="1"/>
</dbReference>
<dbReference type="Gene3D" id="1.10.530.10">
    <property type="match status" value="1"/>
</dbReference>
<dbReference type="PANTHER" id="PTHR37423">
    <property type="entry name" value="SOLUBLE LYTIC MUREIN TRANSGLYCOSYLASE-RELATED"/>
    <property type="match status" value="1"/>
</dbReference>
<dbReference type="InterPro" id="IPR023346">
    <property type="entry name" value="Lysozyme-like_dom_sf"/>
</dbReference>
<keyword evidence="2 3" id="KW-0732">Signal</keyword>
<sequence length="661" mass="73663">MKHRIAQLAIVGTIALLLAAAQVPGLAKSPAKKPAEAPRALSADEAVAEARRAFVRNDAARFEAAARLVEPDHLLARYIDFWRVRMDLRKQEASPVPSASAADRQVRRFLVEHEGTVVADLMRRDWLMDLGKRRNWEPFDAEYAAWVLRDDDQVHCYHWLGRVERKLAADGALAAIDEPRHLRDGCGDLLEAMHETGRIDRERVRQRMLAALEVDSRDSVERTATLLGLDADAIANAWSRPLAALAKSSGREHTLIAIARYARSNPQEAARWLEEGRAPLKGPDLAFAWSQVAAAGMRRLASESFEWTRRALDARVGDETLAWMARAALREQQWPTLRAIVARMSEEGRNDPAWAYWEGRALLAAGDIEGGRERLGKVAGGFHFYGQLAAEELGELVRTPPRAQRASEAEIAAAAANPGFARALRFYEIGLRLEGNREWNYQLRGMNDRQLLAAAGFACRQRVLDRCVNTADLTRAEHDFSLRFVTPFIDELEPVAAERELDPAWIYGLIRQESRFIMDARSSAGAQGLMQIMPATARWIAGKLGVDRFQVSQLNELQTNLQFGTYYLRTVLDKLDGSPVLASAAYNAGPRRPLNWRATLPAPVEGAIFAEIIPFSETRDYVKKVLSNAVIYAELFSGKPQSLKARLGTITPQPATQSEVP</sequence>
<evidence type="ECO:0000256" key="3">
    <source>
        <dbReference type="SAM" id="SignalP"/>
    </source>
</evidence>
<protein>
    <submittedName>
        <fullName evidence="6">Lytic transglycosylase domain-containing protein</fullName>
    </submittedName>
</protein>
<feature type="signal peptide" evidence="3">
    <location>
        <begin position="1"/>
        <end position="27"/>
    </location>
</feature>
<dbReference type="CDD" id="cd13401">
    <property type="entry name" value="Slt70-like"/>
    <property type="match status" value="1"/>
</dbReference>
<comment type="caution">
    <text evidence="6">The sequence shown here is derived from an EMBL/GenBank/DDBJ whole genome shotgun (WGS) entry which is preliminary data.</text>
</comment>
<dbReference type="GO" id="GO:0004553">
    <property type="term" value="F:hydrolase activity, hydrolyzing O-glycosyl compounds"/>
    <property type="evidence" value="ECO:0007669"/>
    <property type="project" value="InterPro"/>
</dbReference>
<dbReference type="Pfam" id="PF14718">
    <property type="entry name" value="SLT_L"/>
    <property type="match status" value="1"/>
</dbReference>
<evidence type="ECO:0000256" key="1">
    <source>
        <dbReference type="ARBA" id="ARBA00007734"/>
    </source>
</evidence>
<comment type="similarity">
    <text evidence="1">Belongs to the transglycosylase Slt family.</text>
</comment>
<organism evidence="6 7">
    <name type="scientific">Zeimonas arvi</name>
    <dbReference type="NCBI Taxonomy" id="2498847"/>
    <lineage>
        <taxon>Bacteria</taxon>
        <taxon>Pseudomonadati</taxon>
        <taxon>Pseudomonadota</taxon>
        <taxon>Betaproteobacteria</taxon>
        <taxon>Burkholderiales</taxon>
        <taxon>Burkholderiaceae</taxon>
        <taxon>Zeimonas</taxon>
    </lineage>
</organism>